<protein>
    <submittedName>
        <fullName evidence="5">GNAT family N-acetyltransferase</fullName>
    </submittedName>
</protein>
<organism evidence="5 6">
    <name type="scientific">Oceanobacillus jeddahense</name>
    <dbReference type="NCBI Taxonomy" id="1462527"/>
    <lineage>
        <taxon>Bacteria</taxon>
        <taxon>Bacillati</taxon>
        <taxon>Bacillota</taxon>
        <taxon>Bacilli</taxon>
        <taxon>Bacillales</taxon>
        <taxon>Bacillaceae</taxon>
        <taxon>Oceanobacillus</taxon>
    </lineage>
</organism>
<proteinExistence type="inferred from homology"/>
<accession>A0ABY5JYV5</accession>
<name>A0ABY5JYV5_9BACI</name>
<dbReference type="Pfam" id="PF13302">
    <property type="entry name" value="Acetyltransf_3"/>
    <property type="match status" value="1"/>
</dbReference>
<dbReference type="InterPro" id="IPR016181">
    <property type="entry name" value="Acyl_CoA_acyltransferase"/>
</dbReference>
<feature type="domain" description="N-acetyltransferase" evidence="4">
    <location>
        <begin position="1"/>
        <end position="149"/>
    </location>
</feature>
<evidence type="ECO:0000256" key="1">
    <source>
        <dbReference type="ARBA" id="ARBA00022679"/>
    </source>
</evidence>
<evidence type="ECO:0000313" key="5">
    <source>
        <dbReference type="EMBL" id="UUI05623.1"/>
    </source>
</evidence>
<dbReference type="SUPFAM" id="SSF55729">
    <property type="entry name" value="Acyl-CoA N-acyltransferases (Nat)"/>
    <property type="match status" value="1"/>
</dbReference>
<dbReference type="Proteomes" id="UP001059773">
    <property type="component" value="Chromosome"/>
</dbReference>
<evidence type="ECO:0000259" key="4">
    <source>
        <dbReference type="PROSITE" id="PS51186"/>
    </source>
</evidence>
<dbReference type="EMBL" id="CP101914">
    <property type="protein sequence ID" value="UUI05623.1"/>
    <property type="molecule type" value="Genomic_DNA"/>
</dbReference>
<keyword evidence="6" id="KW-1185">Reference proteome</keyword>
<dbReference type="InterPro" id="IPR000182">
    <property type="entry name" value="GNAT_dom"/>
</dbReference>
<dbReference type="PANTHER" id="PTHR43792:SF8">
    <property type="entry name" value="[RIBOSOMAL PROTEIN US5]-ALANINE N-ACETYLTRANSFERASE"/>
    <property type="match status" value="1"/>
</dbReference>
<sequence>MDVPEVTSLCNNYNIYKNTLYLPYSEEDAFNWIKNHLKNFNEDKNFEFAITDKVTGKLYGAIALSNEPKFNNGELAYWIGEDYWGKGYGTEAAKAVLQFAFKEKGYHKVFARYFHTNPASGRIMEKIGMQQEGILKEHIKKNGEYLDLICFGILKQESSSLEKQEI</sequence>
<dbReference type="PANTHER" id="PTHR43792">
    <property type="entry name" value="GNAT FAMILY, PUTATIVE (AFU_ORTHOLOGUE AFUA_3G00765)-RELATED-RELATED"/>
    <property type="match status" value="1"/>
</dbReference>
<keyword evidence="2" id="KW-0012">Acyltransferase</keyword>
<keyword evidence="1" id="KW-0808">Transferase</keyword>
<evidence type="ECO:0000256" key="3">
    <source>
        <dbReference type="ARBA" id="ARBA00038502"/>
    </source>
</evidence>
<gene>
    <name evidence="5" type="ORF">NP439_19675</name>
</gene>
<dbReference type="InterPro" id="IPR051531">
    <property type="entry name" value="N-acetyltransferase"/>
</dbReference>
<evidence type="ECO:0000256" key="2">
    <source>
        <dbReference type="ARBA" id="ARBA00023315"/>
    </source>
</evidence>
<reference evidence="5" key="1">
    <citation type="submission" date="2022-07" db="EMBL/GenBank/DDBJ databases">
        <title>FELIX.</title>
        <authorList>
            <person name="Wan K.H."/>
            <person name="Park S."/>
            <person name="Lawrence Q."/>
            <person name="Eichenberger J.P."/>
            <person name="Booth B.W."/>
            <person name="Piaggio A.J."/>
            <person name="Chandler J.C."/>
            <person name="Franklin A.B."/>
            <person name="Celniker S.E."/>
        </authorList>
    </citation>
    <scope>NUCLEOTIDE SEQUENCE</scope>
    <source>
        <strain evidence="5">QA-1986 374</strain>
    </source>
</reference>
<dbReference type="Gene3D" id="3.40.630.30">
    <property type="match status" value="1"/>
</dbReference>
<evidence type="ECO:0000313" key="6">
    <source>
        <dbReference type="Proteomes" id="UP001059773"/>
    </source>
</evidence>
<dbReference type="CDD" id="cd04301">
    <property type="entry name" value="NAT_SF"/>
    <property type="match status" value="1"/>
</dbReference>
<dbReference type="PROSITE" id="PS51186">
    <property type="entry name" value="GNAT"/>
    <property type="match status" value="1"/>
</dbReference>
<comment type="similarity">
    <text evidence="3">Belongs to the acetyltransferase family. RimJ subfamily.</text>
</comment>